<protein>
    <submittedName>
        <fullName evidence="2">Macro domain-containing protein</fullName>
    </submittedName>
</protein>
<dbReference type="Pfam" id="PF01661">
    <property type="entry name" value="Macro"/>
    <property type="match status" value="1"/>
</dbReference>
<proteinExistence type="predicted"/>
<dbReference type="Gene3D" id="3.40.220.10">
    <property type="entry name" value="Leucine Aminopeptidase, subunit E, domain 1"/>
    <property type="match status" value="1"/>
</dbReference>
<reference evidence="2 3" key="1">
    <citation type="submission" date="2024-04" db="EMBL/GenBank/DDBJ databases">
        <title>Draft genome sequence of Sessilibacter corallicola NBRC 116591.</title>
        <authorList>
            <person name="Miyakawa T."/>
            <person name="Kusuya Y."/>
            <person name="Miura T."/>
        </authorList>
    </citation>
    <scope>NUCLEOTIDE SEQUENCE [LARGE SCALE GENOMIC DNA]</scope>
    <source>
        <strain evidence="2 3">KU-00831-HH</strain>
    </source>
</reference>
<accession>A0ABQ0AD42</accession>
<dbReference type="NCBIfam" id="NF001664">
    <property type="entry name" value="PRK00431.1-6"/>
    <property type="match status" value="1"/>
</dbReference>
<evidence type="ECO:0000259" key="1">
    <source>
        <dbReference type="PROSITE" id="PS51154"/>
    </source>
</evidence>
<evidence type="ECO:0000313" key="2">
    <source>
        <dbReference type="EMBL" id="GAA6169570.1"/>
    </source>
</evidence>
<feature type="domain" description="Macro" evidence="1">
    <location>
        <begin position="1"/>
        <end position="169"/>
    </location>
</feature>
<name>A0ABQ0AD42_9GAMM</name>
<dbReference type="InterPro" id="IPR002589">
    <property type="entry name" value="Macro_dom"/>
</dbReference>
<dbReference type="Proteomes" id="UP001465153">
    <property type="component" value="Unassembled WGS sequence"/>
</dbReference>
<dbReference type="PROSITE" id="PS51154">
    <property type="entry name" value="MACRO"/>
    <property type="match status" value="1"/>
</dbReference>
<dbReference type="SMART" id="SM00506">
    <property type="entry name" value="A1pp"/>
    <property type="match status" value="1"/>
</dbReference>
<evidence type="ECO:0000313" key="3">
    <source>
        <dbReference type="Proteomes" id="UP001465153"/>
    </source>
</evidence>
<dbReference type="InterPro" id="IPR043472">
    <property type="entry name" value="Macro_dom-like"/>
</dbReference>
<dbReference type="EMBL" id="BAABWN010000013">
    <property type="protein sequence ID" value="GAA6169570.1"/>
    <property type="molecule type" value="Genomic_DNA"/>
</dbReference>
<dbReference type="RefSeq" id="WP_353304062.1">
    <property type="nucleotide sequence ID" value="NZ_BAABWN010000013.1"/>
</dbReference>
<sequence length="170" mass="18251">MIHLFEGDITQANVDAIVNAAKNSLLGGGGVDGAIHRAAGAELLALCRALPDKNGVRCPTGEAKITDGCNLPAKYVIHTVGPVYSQVSNPADLLARCYRNSLALAKENQCGSIAFPAISCGVYGYPIEAAAKIALEACCQKEHADLDIYFYLFGRSDFEIWQKIYRRLSS</sequence>
<organism evidence="2 3">
    <name type="scientific">Sessilibacter corallicola</name>
    <dbReference type="NCBI Taxonomy" id="2904075"/>
    <lineage>
        <taxon>Bacteria</taxon>
        <taxon>Pseudomonadati</taxon>
        <taxon>Pseudomonadota</taxon>
        <taxon>Gammaproteobacteria</taxon>
        <taxon>Cellvibrionales</taxon>
        <taxon>Cellvibrionaceae</taxon>
        <taxon>Sessilibacter</taxon>
    </lineage>
</organism>
<dbReference type="CDD" id="cd02908">
    <property type="entry name" value="Macro_OAADPr_deacetylase"/>
    <property type="match status" value="1"/>
</dbReference>
<dbReference type="SUPFAM" id="SSF52949">
    <property type="entry name" value="Macro domain-like"/>
    <property type="match status" value="1"/>
</dbReference>
<dbReference type="PANTHER" id="PTHR11106">
    <property type="entry name" value="GANGLIOSIDE INDUCED DIFFERENTIATION ASSOCIATED PROTEIN 2-RELATED"/>
    <property type="match status" value="1"/>
</dbReference>
<gene>
    <name evidence="2" type="ORF">NBRC116591_33810</name>
</gene>
<comment type="caution">
    <text evidence="2">The sequence shown here is derived from an EMBL/GenBank/DDBJ whole genome shotgun (WGS) entry which is preliminary data.</text>
</comment>
<keyword evidence="3" id="KW-1185">Reference proteome</keyword>
<dbReference type="PANTHER" id="PTHR11106:SF27">
    <property type="entry name" value="MACRO DOMAIN-CONTAINING PROTEIN"/>
    <property type="match status" value="1"/>
</dbReference>